<sequence length="60" mass="6845">MIIIRKLKLALTDSFANNFTIIYVVLRETHRSMGDDTRLRIARSYARESSDRLSGASISN</sequence>
<gene>
    <name evidence="1" type="ORF">V1478_014086</name>
</gene>
<dbReference type="Proteomes" id="UP001607302">
    <property type="component" value="Unassembled WGS sequence"/>
</dbReference>
<name>A0ABD2A9E6_VESSQ</name>
<dbReference type="EMBL" id="JAUDFV010000154">
    <property type="protein sequence ID" value="KAL2716410.1"/>
    <property type="molecule type" value="Genomic_DNA"/>
</dbReference>
<evidence type="ECO:0000313" key="1">
    <source>
        <dbReference type="EMBL" id="KAL2716410.1"/>
    </source>
</evidence>
<reference evidence="1 2" key="1">
    <citation type="journal article" date="2024" name="Ann. Entomol. Soc. Am.">
        <title>Genomic analyses of the southern and eastern yellowjacket wasps (Hymenoptera: Vespidae) reveal evolutionary signatures of social life.</title>
        <authorList>
            <person name="Catto M.A."/>
            <person name="Caine P.B."/>
            <person name="Orr S.E."/>
            <person name="Hunt B.G."/>
            <person name="Goodisman M.A.D."/>
        </authorList>
    </citation>
    <scope>NUCLEOTIDE SEQUENCE [LARGE SCALE GENOMIC DNA]</scope>
    <source>
        <strain evidence="1">233</strain>
        <tissue evidence="1">Head and thorax</tissue>
    </source>
</reference>
<evidence type="ECO:0000313" key="2">
    <source>
        <dbReference type="Proteomes" id="UP001607302"/>
    </source>
</evidence>
<proteinExistence type="predicted"/>
<comment type="caution">
    <text evidence="1">The sequence shown here is derived from an EMBL/GenBank/DDBJ whole genome shotgun (WGS) entry which is preliminary data.</text>
</comment>
<organism evidence="1 2">
    <name type="scientific">Vespula squamosa</name>
    <name type="common">Southern yellow jacket</name>
    <name type="synonym">Wasp</name>
    <dbReference type="NCBI Taxonomy" id="30214"/>
    <lineage>
        <taxon>Eukaryota</taxon>
        <taxon>Metazoa</taxon>
        <taxon>Ecdysozoa</taxon>
        <taxon>Arthropoda</taxon>
        <taxon>Hexapoda</taxon>
        <taxon>Insecta</taxon>
        <taxon>Pterygota</taxon>
        <taxon>Neoptera</taxon>
        <taxon>Endopterygota</taxon>
        <taxon>Hymenoptera</taxon>
        <taxon>Apocrita</taxon>
        <taxon>Aculeata</taxon>
        <taxon>Vespoidea</taxon>
        <taxon>Vespidae</taxon>
        <taxon>Vespinae</taxon>
        <taxon>Vespula</taxon>
    </lineage>
</organism>
<keyword evidence="2" id="KW-1185">Reference proteome</keyword>
<accession>A0ABD2A9E6</accession>
<dbReference type="AlphaFoldDB" id="A0ABD2A9E6"/>
<protein>
    <submittedName>
        <fullName evidence="1">Uncharacterized protein</fullName>
    </submittedName>
</protein>